<accession>A0A517Y7A8</accession>
<dbReference type="SUPFAM" id="SSF69593">
    <property type="entry name" value="Glycerol-3-phosphate (1)-acyltransferase"/>
    <property type="match status" value="1"/>
</dbReference>
<keyword evidence="7" id="KW-1185">Reference proteome</keyword>
<keyword evidence="4" id="KW-0812">Transmembrane</keyword>
<feature type="domain" description="Phospholipid/glycerol acyltransferase" evidence="5">
    <location>
        <begin position="66"/>
        <end position="179"/>
    </location>
</feature>
<dbReference type="Pfam" id="PF01553">
    <property type="entry name" value="Acyltransferase"/>
    <property type="match status" value="1"/>
</dbReference>
<dbReference type="GO" id="GO:0006654">
    <property type="term" value="P:phosphatidic acid biosynthetic process"/>
    <property type="evidence" value="ECO:0007669"/>
    <property type="project" value="TreeGrafter"/>
</dbReference>
<evidence type="ECO:0000313" key="6">
    <source>
        <dbReference type="EMBL" id="QDU26022.1"/>
    </source>
</evidence>
<dbReference type="EC" id="2.3.1.-" evidence="6"/>
<keyword evidence="4" id="KW-0472">Membrane</keyword>
<proteinExistence type="predicted"/>
<feature type="transmembrane region" description="Helical" evidence="4">
    <location>
        <begin position="6"/>
        <end position="25"/>
    </location>
</feature>
<keyword evidence="3 6" id="KW-0012">Acyltransferase</keyword>
<evidence type="ECO:0000259" key="5">
    <source>
        <dbReference type="SMART" id="SM00563"/>
    </source>
</evidence>
<organism evidence="6 7">
    <name type="scientific">Anatilimnocola aggregata</name>
    <dbReference type="NCBI Taxonomy" id="2528021"/>
    <lineage>
        <taxon>Bacteria</taxon>
        <taxon>Pseudomonadati</taxon>
        <taxon>Planctomycetota</taxon>
        <taxon>Planctomycetia</taxon>
        <taxon>Pirellulales</taxon>
        <taxon>Pirellulaceae</taxon>
        <taxon>Anatilimnocola</taxon>
    </lineage>
</organism>
<keyword evidence="4" id="KW-1133">Transmembrane helix</keyword>
<dbReference type="Proteomes" id="UP000315017">
    <property type="component" value="Chromosome"/>
</dbReference>
<comment type="pathway">
    <text evidence="1">Lipid metabolism.</text>
</comment>
<dbReference type="SMART" id="SM00563">
    <property type="entry name" value="PlsC"/>
    <property type="match status" value="1"/>
</dbReference>
<sequence>MTALQWILIALGVLVTAFVGWLIYLRLFSRFAPHQAVFWGVCYLFARWQWRAKLPPKLPIPEETGAVIVCNHRSSVDPFFVQTACHRKIYWMVAREYCVHPIFGLFLKLCEVIPVGRGGIDTAATKIAMRHAAKGGIVGMFPEGRINMTEQILLPCRPGAAVVAMNSRVPLLPVFIQGSPYRNAAWSPFLMRANVVVRVGPLLDISEYYGREDDPEAVQLVMLRVLKALAALAGQPDFEPQLAGRNWKPTDAQITADFEAAEERRKSK</sequence>
<dbReference type="AlphaFoldDB" id="A0A517Y7A8"/>
<gene>
    <name evidence="6" type="primary">plsC_1</name>
    <name evidence="6" type="ORF">ETAA8_10940</name>
</gene>
<dbReference type="RefSeq" id="WP_202921571.1">
    <property type="nucleotide sequence ID" value="NZ_CP036274.1"/>
</dbReference>
<protein>
    <submittedName>
        <fullName evidence="6">1-acyl-sn-glycerol-3-phosphate acyltransferase</fullName>
        <ecNumber evidence="6">2.3.1.-</ecNumber>
    </submittedName>
</protein>
<evidence type="ECO:0000256" key="1">
    <source>
        <dbReference type="ARBA" id="ARBA00005189"/>
    </source>
</evidence>
<evidence type="ECO:0000256" key="2">
    <source>
        <dbReference type="ARBA" id="ARBA00022679"/>
    </source>
</evidence>
<keyword evidence="2 6" id="KW-0808">Transferase</keyword>
<dbReference type="CDD" id="cd07989">
    <property type="entry name" value="LPLAT_AGPAT-like"/>
    <property type="match status" value="1"/>
</dbReference>
<dbReference type="GO" id="GO:0003841">
    <property type="term" value="F:1-acylglycerol-3-phosphate O-acyltransferase activity"/>
    <property type="evidence" value="ECO:0007669"/>
    <property type="project" value="TreeGrafter"/>
</dbReference>
<dbReference type="PANTHER" id="PTHR10434">
    <property type="entry name" value="1-ACYL-SN-GLYCEROL-3-PHOSPHATE ACYLTRANSFERASE"/>
    <property type="match status" value="1"/>
</dbReference>
<evidence type="ECO:0000256" key="3">
    <source>
        <dbReference type="ARBA" id="ARBA00023315"/>
    </source>
</evidence>
<name>A0A517Y7A8_9BACT</name>
<dbReference type="KEGG" id="aagg:ETAA8_10940"/>
<dbReference type="EMBL" id="CP036274">
    <property type="protein sequence ID" value="QDU26022.1"/>
    <property type="molecule type" value="Genomic_DNA"/>
</dbReference>
<evidence type="ECO:0000313" key="7">
    <source>
        <dbReference type="Proteomes" id="UP000315017"/>
    </source>
</evidence>
<dbReference type="PANTHER" id="PTHR10434:SF11">
    <property type="entry name" value="1-ACYL-SN-GLYCEROL-3-PHOSPHATE ACYLTRANSFERASE"/>
    <property type="match status" value="1"/>
</dbReference>
<dbReference type="InterPro" id="IPR002123">
    <property type="entry name" value="Plipid/glycerol_acylTrfase"/>
</dbReference>
<evidence type="ECO:0000256" key="4">
    <source>
        <dbReference type="SAM" id="Phobius"/>
    </source>
</evidence>
<reference evidence="6 7" key="1">
    <citation type="submission" date="2019-02" db="EMBL/GenBank/DDBJ databases">
        <title>Deep-cultivation of Planctomycetes and their phenomic and genomic characterization uncovers novel biology.</title>
        <authorList>
            <person name="Wiegand S."/>
            <person name="Jogler M."/>
            <person name="Boedeker C."/>
            <person name="Pinto D."/>
            <person name="Vollmers J."/>
            <person name="Rivas-Marin E."/>
            <person name="Kohn T."/>
            <person name="Peeters S.H."/>
            <person name="Heuer A."/>
            <person name="Rast P."/>
            <person name="Oberbeckmann S."/>
            <person name="Bunk B."/>
            <person name="Jeske O."/>
            <person name="Meyerdierks A."/>
            <person name="Storesund J.E."/>
            <person name="Kallscheuer N."/>
            <person name="Luecker S."/>
            <person name="Lage O.M."/>
            <person name="Pohl T."/>
            <person name="Merkel B.J."/>
            <person name="Hornburger P."/>
            <person name="Mueller R.-W."/>
            <person name="Bruemmer F."/>
            <person name="Labrenz M."/>
            <person name="Spormann A.M."/>
            <person name="Op den Camp H."/>
            <person name="Overmann J."/>
            <person name="Amann R."/>
            <person name="Jetten M.S.M."/>
            <person name="Mascher T."/>
            <person name="Medema M.H."/>
            <person name="Devos D.P."/>
            <person name="Kaster A.-K."/>
            <person name="Ovreas L."/>
            <person name="Rohde M."/>
            <person name="Galperin M.Y."/>
            <person name="Jogler C."/>
        </authorList>
    </citation>
    <scope>NUCLEOTIDE SEQUENCE [LARGE SCALE GENOMIC DNA]</scope>
    <source>
        <strain evidence="6 7">ETA_A8</strain>
    </source>
</reference>